<gene>
    <name evidence="2" type="ORF">FAJ34_03495</name>
</gene>
<dbReference type="AlphaFoldDB" id="A0A4T2H8Q8"/>
<evidence type="ECO:0000256" key="1">
    <source>
        <dbReference type="SAM" id="Phobius"/>
    </source>
</evidence>
<sequence>MKIKSSLGNEAEDRTGVHQGKMTTDNFDFRRVLKKSAWLFFFILLVFYCIGCNILTKPFLGDFLEFTFFI</sequence>
<keyword evidence="1" id="KW-0472">Membrane</keyword>
<evidence type="ECO:0000313" key="2">
    <source>
        <dbReference type="EMBL" id="TII08583.1"/>
    </source>
</evidence>
<name>A0A4T2H8Q8_STRSU</name>
<keyword evidence="1" id="KW-1133">Transmembrane helix</keyword>
<reference evidence="2 3" key="1">
    <citation type="submission" date="2019-04" db="EMBL/GenBank/DDBJ databases">
        <title>Genome analysis of Streptococcus suis strain WUSS425.</title>
        <authorList>
            <person name="Chen H."/>
            <person name="Gao X."/>
            <person name="Wu Z."/>
        </authorList>
    </citation>
    <scope>NUCLEOTIDE SEQUENCE [LARGE SCALE GENOMIC DNA]</scope>
    <source>
        <strain evidence="2 3">WUSS425</strain>
    </source>
</reference>
<keyword evidence="1" id="KW-0812">Transmembrane</keyword>
<proteinExistence type="predicted"/>
<accession>A0A4T2H8Q8</accession>
<feature type="transmembrane region" description="Helical" evidence="1">
    <location>
        <begin position="37"/>
        <end position="56"/>
    </location>
</feature>
<dbReference type="EMBL" id="SSXP01000003">
    <property type="protein sequence ID" value="TII08583.1"/>
    <property type="molecule type" value="Genomic_DNA"/>
</dbReference>
<protein>
    <submittedName>
        <fullName evidence="2">Uncharacterized protein</fullName>
    </submittedName>
</protein>
<organism evidence="2 3">
    <name type="scientific">Streptococcus suis</name>
    <dbReference type="NCBI Taxonomy" id="1307"/>
    <lineage>
        <taxon>Bacteria</taxon>
        <taxon>Bacillati</taxon>
        <taxon>Bacillota</taxon>
        <taxon>Bacilli</taxon>
        <taxon>Lactobacillales</taxon>
        <taxon>Streptococcaceae</taxon>
        <taxon>Streptococcus</taxon>
    </lineage>
</organism>
<comment type="caution">
    <text evidence="2">The sequence shown here is derived from an EMBL/GenBank/DDBJ whole genome shotgun (WGS) entry which is preliminary data.</text>
</comment>
<evidence type="ECO:0000313" key="3">
    <source>
        <dbReference type="Proteomes" id="UP000305768"/>
    </source>
</evidence>
<dbReference type="Proteomes" id="UP000305768">
    <property type="component" value="Unassembled WGS sequence"/>
</dbReference>